<feature type="transmembrane region" description="Helical" evidence="7">
    <location>
        <begin position="253"/>
        <end position="274"/>
    </location>
</feature>
<dbReference type="PANTHER" id="PTHR30589">
    <property type="entry name" value="PROLIPOPROTEIN DIACYLGLYCERYL TRANSFERASE"/>
    <property type="match status" value="1"/>
</dbReference>
<dbReference type="RefSeq" id="WP_247347473.1">
    <property type="nucleotide sequence ID" value="NZ_CP095551.1"/>
</dbReference>
<dbReference type="Pfam" id="PF01790">
    <property type="entry name" value="LGT"/>
    <property type="match status" value="1"/>
</dbReference>
<feature type="transmembrane region" description="Helical" evidence="7">
    <location>
        <begin position="44"/>
        <end position="68"/>
    </location>
</feature>
<evidence type="ECO:0000256" key="2">
    <source>
        <dbReference type="ARBA" id="ARBA00022475"/>
    </source>
</evidence>
<evidence type="ECO:0000256" key="3">
    <source>
        <dbReference type="ARBA" id="ARBA00022679"/>
    </source>
</evidence>
<comment type="function">
    <text evidence="7">Catalyzes the transfer of the diacylglyceryl group from phosphatidylglycerol to the sulfhydryl group of the N-terminal cysteine of a prolipoprotein, the first step in the formation of mature lipoproteins.</text>
</comment>
<dbReference type="EC" id="2.5.1.145" evidence="7"/>
<proteinExistence type="inferred from homology"/>
<protein>
    <recommendedName>
        <fullName evidence="7">Phosphatidylglycerol--prolipoprotein diacylglyceryl transferase</fullName>
        <ecNumber evidence="7">2.5.1.145</ecNumber>
    </recommendedName>
</protein>
<sequence length="277" mass="30970">MLKPLFSIGPFGIHFLGLMIAIGALVGLLLFIKEAKRRKMNHKLLVDIAIYSLFGGIIGARIVYVLIYNPSYYFANPMEVFFIHNGGLSIHGGILGGLIVGYSLLKRHKLPIWGTLDIVAPSLILAQGISRIGCDVFGGPISSVLPWGIERSGEYLHPAQAYEFLLDYLLFGYLWLRLKKPSYTGQVILHYLIGYLAIRGIVEFARINPMVVGPFSVSHVMSLVGIIFAIFLMKYCKRNGKIDKVNPISKNEFIKTGIYVISLMIISLLVYYGVQWQ</sequence>
<dbReference type="NCBIfam" id="TIGR00544">
    <property type="entry name" value="lgt"/>
    <property type="match status" value="1"/>
</dbReference>
<comment type="catalytic activity">
    <reaction evidence="7">
        <text>L-cysteinyl-[prolipoprotein] + a 1,2-diacyl-sn-glycero-3-phospho-(1'-sn-glycerol) = an S-1,2-diacyl-sn-glyceryl-L-cysteinyl-[prolipoprotein] + sn-glycerol 1-phosphate + H(+)</text>
        <dbReference type="Rhea" id="RHEA:56712"/>
        <dbReference type="Rhea" id="RHEA-COMP:14679"/>
        <dbReference type="Rhea" id="RHEA-COMP:14680"/>
        <dbReference type="ChEBI" id="CHEBI:15378"/>
        <dbReference type="ChEBI" id="CHEBI:29950"/>
        <dbReference type="ChEBI" id="CHEBI:57685"/>
        <dbReference type="ChEBI" id="CHEBI:64716"/>
        <dbReference type="ChEBI" id="CHEBI:140658"/>
        <dbReference type="EC" id="2.5.1.145"/>
    </reaction>
</comment>
<evidence type="ECO:0000256" key="1">
    <source>
        <dbReference type="ARBA" id="ARBA00007150"/>
    </source>
</evidence>
<keyword evidence="2 7" id="KW-1003">Cell membrane</keyword>
<dbReference type="Proteomes" id="UP001597318">
    <property type="component" value="Unassembled WGS sequence"/>
</dbReference>
<evidence type="ECO:0000313" key="8">
    <source>
        <dbReference type="EMBL" id="MFD2216544.1"/>
    </source>
</evidence>
<keyword evidence="6 7" id="KW-0472">Membrane</keyword>
<keyword evidence="5 7" id="KW-1133">Transmembrane helix</keyword>
<feature type="transmembrane region" description="Helical" evidence="7">
    <location>
        <begin position="88"/>
        <end position="105"/>
    </location>
</feature>
<organism evidence="8 9">
    <name type="scientific">Metabacillus endolithicus</name>
    <dbReference type="NCBI Taxonomy" id="1535204"/>
    <lineage>
        <taxon>Bacteria</taxon>
        <taxon>Bacillati</taxon>
        <taxon>Bacillota</taxon>
        <taxon>Bacilli</taxon>
        <taxon>Bacillales</taxon>
        <taxon>Bacillaceae</taxon>
        <taxon>Metabacillus</taxon>
    </lineage>
</organism>
<comment type="pathway">
    <text evidence="7">Protein modification; lipoprotein biosynthesis (diacylglyceryl transfer).</text>
</comment>
<keyword evidence="9" id="KW-1185">Reference proteome</keyword>
<evidence type="ECO:0000313" key="9">
    <source>
        <dbReference type="Proteomes" id="UP001597318"/>
    </source>
</evidence>
<dbReference type="PANTHER" id="PTHR30589:SF0">
    <property type="entry name" value="PHOSPHATIDYLGLYCEROL--PROLIPOPROTEIN DIACYLGLYCERYL TRANSFERASE"/>
    <property type="match status" value="1"/>
</dbReference>
<feature type="binding site" evidence="7">
    <location>
        <position position="131"/>
    </location>
    <ligand>
        <name>a 1,2-diacyl-sn-glycero-3-phospho-(1'-sn-glycerol)</name>
        <dbReference type="ChEBI" id="CHEBI:64716"/>
    </ligand>
</feature>
<comment type="similarity">
    <text evidence="1 7">Belongs to the Lgt family.</text>
</comment>
<name>A0ABW5C5R9_9BACI</name>
<feature type="transmembrane region" description="Helical" evidence="7">
    <location>
        <begin position="211"/>
        <end position="232"/>
    </location>
</feature>
<dbReference type="GO" id="GO:0008961">
    <property type="term" value="F:phosphatidylglycerol-prolipoprotein diacylglyceryl transferase activity"/>
    <property type="evidence" value="ECO:0007669"/>
    <property type="project" value="UniProtKB-EC"/>
</dbReference>
<feature type="transmembrane region" description="Helical" evidence="7">
    <location>
        <begin position="188"/>
        <end position="205"/>
    </location>
</feature>
<reference evidence="9" key="1">
    <citation type="journal article" date="2019" name="Int. J. Syst. Evol. Microbiol.">
        <title>The Global Catalogue of Microorganisms (GCM) 10K type strain sequencing project: providing services to taxonomists for standard genome sequencing and annotation.</title>
        <authorList>
            <consortium name="The Broad Institute Genomics Platform"/>
            <consortium name="The Broad Institute Genome Sequencing Center for Infectious Disease"/>
            <person name="Wu L."/>
            <person name="Ma J."/>
        </authorList>
    </citation>
    <scope>NUCLEOTIDE SEQUENCE [LARGE SCALE GENOMIC DNA]</scope>
    <source>
        <strain evidence="9">CGMCC 1.15474</strain>
    </source>
</reference>
<dbReference type="HAMAP" id="MF_01147">
    <property type="entry name" value="Lgt"/>
    <property type="match status" value="1"/>
</dbReference>
<dbReference type="InterPro" id="IPR001640">
    <property type="entry name" value="Lgt"/>
</dbReference>
<keyword evidence="4 7" id="KW-0812">Transmembrane</keyword>
<evidence type="ECO:0000256" key="7">
    <source>
        <dbReference type="HAMAP-Rule" id="MF_01147"/>
    </source>
</evidence>
<gene>
    <name evidence="7 8" type="primary">lgt</name>
    <name evidence="8" type="ORF">ACFSKK_22980</name>
</gene>
<comment type="subcellular location">
    <subcellularLocation>
        <location evidence="7">Cell membrane</location>
        <topology evidence="7">Multi-pass membrane protein</topology>
    </subcellularLocation>
</comment>
<accession>A0ABW5C5R9</accession>
<feature type="transmembrane region" description="Helical" evidence="7">
    <location>
        <begin position="12"/>
        <end position="32"/>
    </location>
</feature>
<comment type="caution">
    <text evidence="8">The sequence shown here is derived from an EMBL/GenBank/DDBJ whole genome shotgun (WGS) entry which is preliminary data.</text>
</comment>
<evidence type="ECO:0000256" key="5">
    <source>
        <dbReference type="ARBA" id="ARBA00022989"/>
    </source>
</evidence>
<evidence type="ECO:0000256" key="6">
    <source>
        <dbReference type="ARBA" id="ARBA00023136"/>
    </source>
</evidence>
<dbReference type="EMBL" id="JBHUIK010000007">
    <property type="protein sequence ID" value="MFD2216544.1"/>
    <property type="molecule type" value="Genomic_DNA"/>
</dbReference>
<evidence type="ECO:0000256" key="4">
    <source>
        <dbReference type="ARBA" id="ARBA00022692"/>
    </source>
</evidence>
<keyword evidence="3 7" id="KW-0808">Transferase</keyword>